<accession>A0A6M6A0X8</accession>
<dbReference type="EMBL" id="MN543571">
    <property type="protein sequence ID" value="QJX11285.1"/>
    <property type="molecule type" value="Genomic_DNA"/>
</dbReference>
<evidence type="ECO:0000313" key="1">
    <source>
        <dbReference type="EMBL" id="QJX11285.1"/>
    </source>
</evidence>
<organism evidence="1">
    <name type="scientific">Klebsiella pneumoniae</name>
    <dbReference type="NCBI Taxonomy" id="573"/>
    <lineage>
        <taxon>Bacteria</taxon>
        <taxon>Pseudomonadati</taxon>
        <taxon>Pseudomonadota</taxon>
        <taxon>Gammaproteobacteria</taxon>
        <taxon>Enterobacterales</taxon>
        <taxon>Enterobacteriaceae</taxon>
        <taxon>Klebsiella/Raoultella group</taxon>
        <taxon>Klebsiella</taxon>
        <taxon>Klebsiella pneumoniae complex</taxon>
    </lineage>
</organism>
<reference evidence="1" key="1">
    <citation type="submission" date="2019-10" db="EMBL/GenBank/DDBJ databases">
        <title>Tracking microevolution events of conjugative virulence plasmid p15WZ-82_Vir during transmission.</title>
        <authorList>
            <person name="Yang X."/>
        </authorList>
    </citation>
    <scope>NUCLEOTIDE SEQUENCE</scope>
    <source>
        <strain evidence="1">GH27</strain>
        <plasmid evidence="1">pGH27_175</plasmid>
    </source>
</reference>
<name>A0A6M6A0X8_KLEPN</name>
<proteinExistence type="predicted"/>
<sequence>MQPDIDQSGSPTVNRFGFGWSQSKSTNFISGIVSVIIN</sequence>
<geneLocation type="plasmid" evidence="1">
    <name>pGH27_175</name>
</geneLocation>
<protein>
    <submittedName>
        <fullName evidence="1">Uncharacterized protein</fullName>
    </submittedName>
</protein>
<dbReference type="AlphaFoldDB" id="A0A6M6A0X8"/>
<keyword evidence="1" id="KW-0614">Plasmid</keyword>